<dbReference type="Pfam" id="PF03080">
    <property type="entry name" value="Neprosin"/>
    <property type="match status" value="1"/>
</dbReference>
<gene>
    <name evidence="3" type="ORF">MERR_LOCUS24394</name>
    <name evidence="4" type="ORF">MERR_LOCUS24702</name>
    <name evidence="5" type="ORF">MERR_LOCUS48632</name>
</gene>
<feature type="signal peptide" evidence="1">
    <location>
        <begin position="1"/>
        <end position="25"/>
    </location>
</feature>
<dbReference type="InterPro" id="IPR053168">
    <property type="entry name" value="Glutamic_endopeptidase"/>
</dbReference>
<feature type="domain" description="Neprosin PEP catalytic" evidence="2">
    <location>
        <begin position="148"/>
        <end position="400"/>
    </location>
</feature>
<dbReference type="PANTHER" id="PTHR31589:SF171">
    <property type="entry name" value="PROTEIN, PUTATIVE (DUF239)-RELATED"/>
    <property type="match status" value="1"/>
</dbReference>
<dbReference type="Pfam" id="PF14365">
    <property type="entry name" value="Neprosin_AP"/>
    <property type="match status" value="1"/>
</dbReference>
<evidence type="ECO:0000259" key="2">
    <source>
        <dbReference type="PROSITE" id="PS52045"/>
    </source>
</evidence>
<keyword evidence="6" id="KW-1185">Reference proteome</keyword>
<dbReference type="PANTHER" id="PTHR31589">
    <property type="entry name" value="PROTEIN, PUTATIVE (DUF239)-RELATED-RELATED"/>
    <property type="match status" value="1"/>
</dbReference>
<feature type="chain" id="PRO_5036173307" description="Neprosin PEP catalytic domain-containing protein" evidence="1">
    <location>
        <begin position="26"/>
        <end position="402"/>
    </location>
</feature>
<dbReference type="EMBL" id="CACVBM020001171">
    <property type="protein sequence ID" value="CAA7037159.1"/>
    <property type="molecule type" value="Genomic_DNA"/>
</dbReference>
<dbReference type="AlphaFoldDB" id="A0A6D2J7C9"/>
<dbReference type="Proteomes" id="UP000467841">
    <property type="component" value="Unassembled WGS sequence"/>
</dbReference>
<dbReference type="Gene3D" id="3.90.1320.10">
    <property type="entry name" value="Outer-capsid protein sigma 3, large lobe"/>
    <property type="match status" value="1"/>
</dbReference>
<sequence length="402" mass="44369">MGSSNNLVLLILFVLAISLTLVAEASQGHRETPSEEEKKDLKRQLRAINKPALKSFKTKQGIIYDCIDIHKQLAFDHHLLKNHSVQLKPTVLPEWITYKNISQKVSPLQLLQKGISCPDGTVIVKRTTMQDLMHAERLKSVGFNSSNRLPAGHHYATADYKRTSVSGVKGSINIWDVQVAQDQVSMATMAVAGGPVEQLASISVGWMASQVNPWLYGDHVHLYTYWTGDGYRRTGCYDVRCPGFVQVSKRIPLGVLIQKVSIYGGIQYQMDLVLHQDHATGDWWFIFGGENVGYWPASLFSPGGVANRANYASWGGQVYSPLTEASPVMGSGHFPDEGFGKAAFINGIQIIDGSGTALIPQIYTIKTHETSPTCYKAKYIHDDEEPWIRAIFYGGPGGCIGQ</sequence>
<reference evidence="4 6" key="1">
    <citation type="submission" date="2020-01" db="EMBL/GenBank/DDBJ databases">
        <authorList>
            <person name="Mishra B."/>
        </authorList>
    </citation>
    <scope>NUCLEOTIDE SEQUENCE [LARGE SCALE GENOMIC DNA]</scope>
</reference>
<evidence type="ECO:0000313" key="3">
    <source>
        <dbReference type="EMBL" id="CAA7037159.1"/>
    </source>
</evidence>
<evidence type="ECO:0000313" key="4">
    <source>
        <dbReference type="EMBL" id="CAA7037467.1"/>
    </source>
</evidence>
<dbReference type="InterPro" id="IPR004314">
    <property type="entry name" value="Neprosin"/>
</dbReference>
<evidence type="ECO:0000313" key="6">
    <source>
        <dbReference type="Proteomes" id="UP000467841"/>
    </source>
</evidence>
<protein>
    <recommendedName>
        <fullName evidence="2">Neprosin PEP catalytic domain-containing protein</fullName>
    </recommendedName>
</protein>
<organism evidence="4 6">
    <name type="scientific">Microthlaspi erraticum</name>
    <dbReference type="NCBI Taxonomy" id="1685480"/>
    <lineage>
        <taxon>Eukaryota</taxon>
        <taxon>Viridiplantae</taxon>
        <taxon>Streptophyta</taxon>
        <taxon>Embryophyta</taxon>
        <taxon>Tracheophyta</taxon>
        <taxon>Spermatophyta</taxon>
        <taxon>Magnoliopsida</taxon>
        <taxon>eudicotyledons</taxon>
        <taxon>Gunneridae</taxon>
        <taxon>Pentapetalae</taxon>
        <taxon>rosids</taxon>
        <taxon>malvids</taxon>
        <taxon>Brassicales</taxon>
        <taxon>Brassicaceae</taxon>
        <taxon>Coluteocarpeae</taxon>
        <taxon>Microthlaspi</taxon>
    </lineage>
</organism>
<dbReference type="PROSITE" id="PS52045">
    <property type="entry name" value="NEPROSIN_PEP_CD"/>
    <property type="match status" value="1"/>
</dbReference>
<dbReference type="EMBL" id="CACVBM020001174">
    <property type="protein sequence ID" value="CAA7037467.1"/>
    <property type="molecule type" value="Genomic_DNA"/>
</dbReference>
<dbReference type="OrthoDB" id="1858978at2759"/>
<proteinExistence type="predicted"/>
<name>A0A6D2J7C9_9BRAS</name>
<accession>A0A6D2J7C9</accession>
<keyword evidence="1" id="KW-0732">Signal</keyword>
<dbReference type="InterPro" id="IPR025521">
    <property type="entry name" value="Neprosin_propep"/>
</dbReference>
<evidence type="ECO:0000256" key="1">
    <source>
        <dbReference type="SAM" id="SignalP"/>
    </source>
</evidence>
<evidence type="ECO:0000313" key="5">
    <source>
        <dbReference type="EMBL" id="CAA7061396.1"/>
    </source>
</evidence>
<dbReference type="EMBL" id="CACVBM020001873">
    <property type="protein sequence ID" value="CAA7061396.1"/>
    <property type="molecule type" value="Genomic_DNA"/>
</dbReference>